<name>A0A7N2LQ39_QUELO</name>
<dbReference type="SUPFAM" id="SSF55961">
    <property type="entry name" value="Bet v1-like"/>
    <property type="match status" value="1"/>
</dbReference>
<dbReference type="InterPro" id="IPR051761">
    <property type="entry name" value="MLP-like_ligand-binding"/>
</dbReference>
<protein>
    <recommendedName>
        <fullName evidence="1">Bet v I/Major latex protein domain-containing protein</fullName>
    </recommendedName>
</protein>
<dbReference type="Proteomes" id="UP000594261">
    <property type="component" value="Chromosome 5"/>
</dbReference>
<dbReference type="PANTHER" id="PTHR31907">
    <property type="entry name" value="MLP-LIKE PROTEIN 423"/>
    <property type="match status" value="1"/>
</dbReference>
<dbReference type="InterPro" id="IPR000916">
    <property type="entry name" value="Bet_v_I/MLP"/>
</dbReference>
<keyword evidence="3" id="KW-1185">Reference proteome</keyword>
<evidence type="ECO:0000259" key="1">
    <source>
        <dbReference type="SMART" id="SM01037"/>
    </source>
</evidence>
<reference evidence="2 3" key="1">
    <citation type="journal article" date="2016" name="G3 (Bethesda)">
        <title>First Draft Assembly and Annotation of the Genome of a California Endemic Oak Quercus lobata Nee (Fagaceae).</title>
        <authorList>
            <person name="Sork V.L."/>
            <person name="Fitz-Gibbon S.T."/>
            <person name="Puiu D."/>
            <person name="Crepeau M."/>
            <person name="Gugger P.F."/>
            <person name="Sherman R."/>
            <person name="Stevens K."/>
            <person name="Langley C.H."/>
            <person name="Pellegrini M."/>
            <person name="Salzberg S.L."/>
        </authorList>
    </citation>
    <scope>NUCLEOTIDE SEQUENCE [LARGE SCALE GENOMIC DNA]</scope>
    <source>
        <strain evidence="2 3">cv. SW786</strain>
    </source>
</reference>
<evidence type="ECO:0000313" key="3">
    <source>
        <dbReference type="Proteomes" id="UP000594261"/>
    </source>
</evidence>
<dbReference type="EnsemblPlants" id="QL05p028005:mrna">
    <property type="protein sequence ID" value="QL05p028005:mrna"/>
    <property type="gene ID" value="QL05p028005"/>
</dbReference>
<dbReference type="GO" id="GO:0006952">
    <property type="term" value="P:defense response"/>
    <property type="evidence" value="ECO:0007669"/>
    <property type="project" value="InterPro"/>
</dbReference>
<dbReference type="Gene3D" id="3.30.530.20">
    <property type="match status" value="1"/>
</dbReference>
<proteinExistence type="predicted"/>
<organism evidence="2 3">
    <name type="scientific">Quercus lobata</name>
    <name type="common">Valley oak</name>
    <dbReference type="NCBI Taxonomy" id="97700"/>
    <lineage>
        <taxon>Eukaryota</taxon>
        <taxon>Viridiplantae</taxon>
        <taxon>Streptophyta</taxon>
        <taxon>Embryophyta</taxon>
        <taxon>Tracheophyta</taxon>
        <taxon>Spermatophyta</taxon>
        <taxon>Magnoliopsida</taxon>
        <taxon>eudicotyledons</taxon>
        <taxon>Gunneridae</taxon>
        <taxon>Pentapetalae</taxon>
        <taxon>rosids</taxon>
        <taxon>fabids</taxon>
        <taxon>Fagales</taxon>
        <taxon>Fagaceae</taxon>
        <taxon>Quercus</taxon>
    </lineage>
</organism>
<dbReference type="EMBL" id="LRBV02000005">
    <property type="status" value="NOT_ANNOTATED_CDS"/>
    <property type="molecule type" value="Genomic_DNA"/>
</dbReference>
<dbReference type="Gramene" id="QL05p028005:mrna">
    <property type="protein sequence ID" value="QL05p028005:mrna"/>
    <property type="gene ID" value="QL05p028005"/>
</dbReference>
<dbReference type="InterPro" id="IPR023393">
    <property type="entry name" value="START-like_dom_sf"/>
</dbReference>
<dbReference type="OMA" id="DANVHID"/>
<accession>A0A7N2LQ39</accession>
<dbReference type="AlphaFoldDB" id="A0A7N2LQ39"/>
<dbReference type="InParanoid" id="A0A7N2LQ39"/>
<feature type="domain" description="Bet v I/Major latex protein" evidence="1">
    <location>
        <begin position="1"/>
        <end position="93"/>
    </location>
</feature>
<reference evidence="2" key="2">
    <citation type="submission" date="2021-01" db="UniProtKB">
        <authorList>
            <consortium name="EnsemblPlants"/>
        </authorList>
    </citation>
    <scope>IDENTIFICATION</scope>
</reference>
<evidence type="ECO:0000313" key="2">
    <source>
        <dbReference type="EnsemblPlants" id="QL05p028005:mrna"/>
    </source>
</evidence>
<dbReference type="Pfam" id="PF00407">
    <property type="entry name" value="Bet_v_1"/>
    <property type="match status" value="1"/>
</dbReference>
<sequence length="93" mass="10488">MLFLPDGKAVMSKEVMAIDDKNHSLTFKVIGGILLELYKSFKFVVQATPKGEGSLVRWTLEYEKLNVDDPESNTMLEFAIGLTKDMDAHLTHE</sequence>
<dbReference type="SMART" id="SM01037">
    <property type="entry name" value="Bet_v_1"/>
    <property type="match status" value="1"/>
</dbReference>